<evidence type="ECO:0000256" key="5">
    <source>
        <dbReference type="ARBA" id="ARBA00022984"/>
    </source>
</evidence>
<keyword evidence="4" id="KW-0133">Cell shape</keyword>
<feature type="active site" description="Acyl-ester intermediate" evidence="7">
    <location>
        <position position="107"/>
    </location>
</feature>
<protein>
    <submittedName>
        <fullName evidence="12">D-alanyl-D-alanine carboxypeptidase</fullName>
    </submittedName>
</protein>
<dbReference type="GO" id="GO:0008360">
    <property type="term" value="P:regulation of cell shape"/>
    <property type="evidence" value="ECO:0007669"/>
    <property type="project" value="UniProtKB-KW"/>
</dbReference>
<feature type="active site" description="Proton acceptor" evidence="7">
    <location>
        <position position="110"/>
    </location>
</feature>
<evidence type="ECO:0000256" key="8">
    <source>
        <dbReference type="PIRSR" id="PIRSR618044-2"/>
    </source>
</evidence>
<evidence type="ECO:0000256" key="6">
    <source>
        <dbReference type="ARBA" id="ARBA00023316"/>
    </source>
</evidence>
<dbReference type="PRINTS" id="PR00725">
    <property type="entry name" value="DADACBPTASE1"/>
</dbReference>
<feature type="domain" description="Peptidase S11 D-alanyl-D-alanine carboxypeptidase A N-terminal" evidence="11">
    <location>
        <begin position="73"/>
        <end position="295"/>
    </location>
</feature>
<dbReference type="InterPro" id="IPR018044">
    <property type="entry name" value="Peptidase_S11"/>
</dbReference>
<dbReference type="Pfam" id="PF00768">
    <property type="entry name" value="Peptidase_S11"/>
    <property type="match status" value="1"/>
</dbReference>
<evidence type="ECO:0000313" key="12">
    <source>
        <dbReference type="EMBL" id="HGW29417.1"/>
    </source>
</evidence>
<keyword evidence="2" id="KW-0732">Signal</keyword>
<evidence type="ECO:0000256" key="3">
    <source>
        <dbReference type="ARBA" id="ARBA00022801"/>
    </source>
</evidence>
<organism evidence="12">
    <name type="scientific">candidate division WWE3 bacterium</name>
    <dbReference type="NCBI Taxonomy" id="2053526"/>
    <lineage>
        <taxon>Bacteria</taxon>
        <taxon>Katanobacteria</taxon>
    </lineage>
</organism>
<keyword evidence="12" id="KW-0645">Protease</keyword>
<proteinExistence type="inferred from homology"/>
<accession>A0A7C4XME3</accession>
<feature type="binding site" evidence="8">
    <location>
        <position position="268"/>
    </location>
    <ligand>
        <name>substrate</name>
    </ligand>
</feature>
<evidence type="ECO:0000256" key="4">
    <source>
        <dbReference type="ARBA" id="ARBA00022960"/>
    </source>
</evidence>
<dbReference type="InterPro" id="IPR001967">
    <property type="entry name" value="Peptidase_S11_N"/>
</dbReference>
<keyword evidence="12" id="KW-0121">Carboxypeptidase</keyword>
<name>A0A7C4XME3_UNCKA</name>
<feature type="active site" evidence="7">
    <location>
        <position position="162"/>
    </location>
</feature>
<dbReference type="PANTHER" id="PTHR21581">
    <property type="entry name" value="D-ALANYL-D-ALANINE CARBOXYPEPTIDASE"/>
    <property type="match status" value="1"/>
</dbReference>
<keyword evidence="5" id="KW-0573">Peptidoglycan synthesis</keyword>
<evidence type="ECO:0000256" key="1">
    <source>
        <dbReference type="ARBA" id="ARBA00007164"/>
    </source>
</evidence>
<feature type="transmembrane region" description="Helical" evidence="10">
    <location>
        <begin position="6"/>
        <end position="25"/>
    </location>
</feature>
<dbReference type="SUPFAM" id="SSF56601">
    <property type="entry name" value="beta-lactamase/transpeptidase-like"/>
    <property type="match status" value="1"/>
</dbReference>
<sequence length="324" mass="35935">MHRNRILLNIGLTTILIVLIIFSITTKNTSPRFFISGLVKQQEIDSKKAYTQTQINTYDSEPTWFPTSELGTYTQPTISGRAGFLVDINTGTILYSKEAAKKLPIASLTKIMTAVIALEHKSLDERVYITYEAAEVGENTMNLDYGEIYTLEELMYGLILNSANDAAYAIAINVAGNTNRFVEWMNFKATELGLTDTVFTDPSGLDDGNVSTVADLVKLTRYAMKNPEFRKIVSTVNYTIEGNTDHKYNQLENQTNLLTTYPGVAGVKTGLTEAAGLCLVTYANNNGNEVIGAVLRSVDRKWDMVLMLDHGFETLGVEVEHDLL</sequence>
<dbReference type="EMBL" id="DSRT01000034">
    <property type="protein sequence ID" value="HGW29417.1"/>
    <property type="molecule type" value="Genomic_DNA"/>
</dbReference>
<keyword evidence="10" id="KW-0472">Membrane</keyword>
<evidence type="ECO:0000256" key="10">
    <source>
        <dbReference type="SAM" id="Phobius"/>
    </source>
</evidence>
<dbReference type="GO" id="GO:0009252">
    <property type="term" value="P:peptidoglycan biosynthetic process"/>
    <property type="evidence" value="ECO:0007669"/>
    <property type="project" value="UniProtKB-KW"/>
</dbReference>
<evidence type="ECO:0000256" key="9">
    <source>
        <dbReference type="RuleBase" id="RU004016"/>
    </source>
</evidence>
<evidence type="ECO:0000256" key="2">
    <source>
        <dbReference type="ARBA" id="ARBA00022729"/>
    </source>
</evidence>
<dbReference type="GO" id="GO:0071555">
    <property type="term" value="P:cell wall organization"/>
    <property type="evidence" value="ECO:0007669"/>
    <property type="project" value="UniProtKB-KW"/>
</dbReference>
<dbReference type="PANTHER" id="PTHR21581:SF33">
    <property type="entry name" value="D-ALANYL-D-ALANINE CARBOXYPEPTIDASE DACB"/>
    <property type="match status" value="1"/>
</dbReference>
<keyword evidence="10" id="KW-0812">Transmembrane</keyword>
<keyword evidence="6" id="KW-0961">Cell wall biogenesis/degradation</keyword>
<gene>
    <name evidence="12" type="ORF">ENR63_00615</name>
</gene>
<keyword evidence="10" id="KW-1133">Transmembrane helix</keyword>
<dbReference type="AlphaFoldDB" id="A0A7C4XME3"/>
<reference evidence="12" key="1">
    <citation type="journal article" date="2020" name="mSystems">
        <title>Genome- and Community-Level Interaction Insights into Carbon Utilization and Element Cycling Functions of Hydrothermarchaeota in Hydrothermal Sediment.</title>
        <authorList>
            <person name="Zhou Z."/>
            <person name="Liu Y."/>
            <person name="Xu W."/>
            <person name="Pan J."/>
            <person name="Luo Z.H."/>
            <person name="Li M."/>
        </authorList>
    </citation>
    <scope>NUCLEOTIDE SEQUENCE [LARGE SCALE GENOMIC DNA]</scope>
    <source>
        <strain evidence="12">SpSt-417</strain>
    </source>
</reference>
<evidence type="ECO:0000259" key="11">
    <source>
        <dbReference type="Pfam" id="PF00768"/>
    </source>
</evidence>
<keyword evidence="3" id="KW-0378">Hydrolase</keyword>
<dbReference type="Gene3D" id="3.40.710.10">
    <property type="entry name" value="DD-peptidase/beta-lactamase superfamily"/>
    <property type="match status" value="1"/>
</dbReference>
<evidence type="ECO:0000256" key="7">
    <source>
        <dbReference type="PIRSR" id="PIRSR618044-1"/>
    </source>
</evidence>
<dbReference type="GO" id="GO:0009002">
    <property type="term" value="F:serine-type D-Ala-D-Ala carboxypeptidase activity"/>
    <property type="evidence" value="ECO:0007669"/>
    <property type="project" value="InterPro"/>
</dbReference>
<comment type="caution">
    <text evidence="12">The sequence shown here is derived from an EMBL/GenBank/DDBJ whole genome shotgun (WGS) entry which is preliminary data.</text>
</comment>
<dbReference type="InterPro" id="IPR012338">
    <property type="entry name" value="Beta-lactam/transpept-like"/>
</dbReference>
<comment type="similarity">
    <text evidence="1 9">Belongs to the peptidase S11 family.</text>
</comment>
<dbReference type="GO" id="GO:0006508">
    <property type="term" value="P:proteolysis"/>
    <property type="evidence" value="ECO:0007669"/>
    <property type="project" value="InterPro"/>
</dbReference>